<keyword evidence="3" id="KW-1185">Reference proteome</keyword>
<dbReference type="Proteomes" id="UP000185557">
    <property type="component" value="Unassembled WGS sequence"/>
</dbReference>
<gene>
    <name evidence="2" type="ORF">NIES30_12565</name>
</gene>
<dbReference type="OrthoDB" id="9814831at2"/>
<evidence type="ECO:0000313" key="3">
    <source>
        <dbReference type="Proteomes" id="UP000185557"/>
    </source>
</evidence>
<dbReference type="InterPro" id="IPR029058">
    <property type="entry name" value="AB_hydrolase_fold"/>
</dbReference>
<keyword evidence="1" id="KW-0378">Hydrolase</keyword>
<dbReference type="PANTHER" id="PTHR16138:SF7">
    <property type="entry name" value="PALMITOYL-PROTEIN THIOESTERASE ABHD10, MITOCHONDRIAL"/>
    <property type="match status" value="1"/>
</dbReference>
<comment type="caution">
    <text evidence="2">The sequence shown here is derived from an EMBL/GenBank/DDBJ whole genome shotgun (WGS) entry which is preliminary data.</text>
</comment>
<evidence type="ECO:0000256" key="1">
    <source>
        <dbReference type="ARBA" id="ARBA00022801"/>
    </source>
</evidence>
<organism evidence="2 3">
    <name type="scientific">Phormidium tenue NIES-30</name>
    <dbReference type="NCBI Taxonomy" id="549789"/>
    <lineage>
        <taxon>Bacteria</taxon>
        <taxon>Bacillati</taxon>
        <taxon>Cyanobacteriota</taxon>
        <taxon>Cyanophyceae</taxon>
        <taxon>Oscillatoriophycideae</taxon>
        <taxon>Oscillatoriales</taxon>
        <taxon>Oscillatoriaceae</taxon>
        <taxon>Phormidium</taxon>
    </lineage>
</organism>
<accession>A0A1U7J535</accession>
<dbReference type="SUPFAM" id="SSF53474">
    <property type="entry name" value="alpha/beta-Hydrolases"/>
    <property type="match status" value="1"/>
</dbReference>
<dbReference type="AlphaFoldDB" id="A0A1U7J535"/>
<sequence length="216" mass="24102">MPQYLYLHGFASSPQSAKAQAMRTRFSTLGLDLIIPDLNQDDFGHLTLSRQIQQVSALILAQSEPTVLIGSSLGGLTAAWVAQQAAITDRIEKLVLLAPAFDFLAQWLPRLGPDQLEAWRTGGTFLIYHYTEQRTLPLHYDFIADAQGYSDDGLNAQIPTLILHGTQDETISIEASRAYAAPRPWVRLVELFSDHALTDVEKDIWQHTQDFLKLGT</sequence>
<dbReference type="Pfam" id="PF05728">
    <property type="entry name" value="UPF0227"/>
    <property type="match status" value="1"/>
</dbReference>
<dbReference type="RefSeq" id="WP_073608762.1">
    <property type="nucleotide sequence ID" value="NZ_MRCG01000008.1"/>
</dbReference>
<dbReference type="InterPro" id="IPR052382">
    <property type="entry name" value="ABHD10_acyl-thioesterase"/>
</dbReference>
<name>A0A1U7J535_9CYAN</name>
<proteinExistence type="predicted"/>
<dbReference type="InterPro" id="IPR008886">
    <property type="entry name" value="UPF0227/Esterase_YqiA"/>
</dbReference>
<dbReference type="GO" id="GO:0004553">
    <property type="term" value="F:hydrolase activity, hydrolyzing O-glycosyl compounds"/>
    <property type="evidence" value="ECO:0007669"/>
    <property type="project" value="TreeGrafter"/>
</dbReference>
<dbReference type="STRING" id="549789.NIES30_12565"/>
<protein>
    <submittedName>
        <fullName evidence="2">Esterase</fullName>
    </submittedName>
</protein>
<dbReference type="EMBL" id="MRCG01000008">
    <property type="protein sequence ID" value="OKH47802.1"/>
    <property type="molecule type" value="Genomic_DNA"/>
</dbReference>
<dbReference type="PANTHER" id="PTHR16138">
    <property type="entry name" value="MYCOPHENOLIC ACID ACYL-GLUCURONIDE ESTERASE, MITOCHONDRIAL"/>
    <property type="match status" value="1"/>
</dbReference>
<evidence type="ECO:0000313" key="2">
    <source>
        <dbReference type="EMBL" id="OKH47802.1"/>
    </source>
</evidence>
<reference evidence="2 3" key="1">
    <citation type="submission" date="2016-11" db="EMBL/GenBank/DDBJ databases">
        <title>Draft Genome Sequences of Nine Cyanobacterial Strains from Diverse Habitats.</title>
        <authorList>
            <person name="Zhu T."/>
            <person name="Hou S."/>
            <person name="Lu X."/>
            <person name="Hess W.R."/>
        </authorList>
    </citation>
    <scope>NUCLEOTIDE SEQUENCE [LARGE SCALE GENOMIC DNA]</scope>
    <source>
        <strain evidence="2 3">NIES-30</strain>
    </source>
</reference>
<dbReference type="Gene3D" id="3.40.50.1820">
    <property type="entry name" value="alpha/beta hydrolase"/>
    <property type="match status" value="1"/>
</dbReference>